<sequence>MAQQDVETLAVQVGMFAHNLKELSDRVVMESHQATQRMSQTAQNLALTAESAGKQAVERLQQTAAGAIVAGAGVATGDIERRLIACAGKVEISTNALEQRIHALSMMHTANAWKAFVAATLGSVAVIAMAVYVVWHAHQNLQQVQWVEQINAAEAAGKLEPCSEGGICVYVNKKWVRLN</sequence>
<dbReference type="AlphaFoldDB" id="A0A370WV56"/>
<reference evidence="2 3" key="1">
    <citation type="submission" date="2018-07" db="EMBL/GenBank/DDBJ databases">
        <title>Dyella monticola sp. nov. and Dyella psychrodurans sp. nov. isolated from monsoon evergreen broad-leaved forest soil of Dinghu Mountain, China.</title>
        <authorList>
            <person name="Gao Z."/>
            <person name="Qiu L."/>
        </authorList>
    </citation>
    <scope>NUCLEOTIDE SEQUENCE [LARGE SCALE GENOMIC DNA]</scope>
    <source>
        <strain evidence="2 3">4MSK11</strain>
    </source>
</reference>
<organism evidence="2 3">
    <name type="scientific">Dyella psychrodurans</name>
    <dbReference type="NCBI Taxonomy" id="1927960"/>
    <lineage>
        <taxon>Bacteria</taxon>
        <taxon>Pseudomonadati</taxon>
        <taxon>Pseudomonadota</taxon>
        <taxon>Gammaproteobacteria</taxon>
        <taxon>Lysobacterales</taxon>
        <taxon>Rhodanobacteraceae</taxon>
        <taxon>Dyella</taxon>
    </lineage>
</organism>
<evidence type="ECO:0000313" key="3">
    <source>
        <dbReference type="Proteomes" id="UP000255334"/>
    </source>
</evidence>
<protein>
    <recommendedName>
        <fullName evidence="4">Relaxation protein</fullName>
    </recommendedName>
</protein>
<keyword evidence="1" id="KW-0472">Membrane</keyword>
<dbReference type="RefSeq" id="WP_115479937.1">
    <property type="nucleotide sequence ID" value="NZ_QRBF01000012.1"/>
</dbReference>
<evidence type="ECO:0000313" key="2">
    <source>
        <dbReference type="EMBL" id="RDS80009.1"/>
    </source>
</evidence>
<dbReference type="Proteomes" id="UP000255334">
    <property type="component" value="Unassembled WGS sequence"/>
</dbReference>
<gene>
    <name evidence="2" type="ORF">DWU99_20340</name>
</gene>
<feature type="transmembrane region" description="Helical" evidence="1">
    <location>
        <begin position="115"/>
        <end position="135"/>
    </location>
</feature>
<dbReference type="EMBL" id="QRBF01000012">
    <property type="protein sequence ID" value="RDS80009.1"/>
    <property type="molecule type" value="Genomic_DNA"/>
</dbReference>
<comment type="caution">
    <text evidence="2">The sequence shown here is derived from an EMBL/GenBank/DDBJ whole genome shotgun (WGS) entry which is preliminary data.</text>
</comment>
<name>A0A370WV56_9GAMM</name>
<keyword evidence="1" id="KW-1133">Transmembrane helix</keyword>
<evidence type="ECO:0000256" key="1">
    <source>
        <dbReference type="SAM" id="Phobius"/>
    </source>
</evidence>
<dbReference type="OrthoDB" id="5951532at2"/>
<proteinExistence type="predicted"/>
<accession>A0A370WV56</accession>
<keyword evidence="3" id="KW-1185">Reference proteome</keyword>
<evidence type="ECO:0008006" key="4">
    <source>
        <dbReference type="Google" id="ProtNLM"/>
    </source>
</evidence>
<keyword evidence="1" id="KW-0812">Transmembrane</keyword>